<gene>
    <name evidence="4" type="ORF">ABNO60_00175</name>
</gene>
<feature type="domain" description="Chorismate mutase" evidence="3">
    <location>
        <begin position="264"/>
        <end position="353"/>
    </location>
</feature>
<dbReference type="SUPFAM" id="SSF51569">
    <property type="entry name" value="Aldolase"/>
    <property type="match status" value="1"/>
</dbReference>
<dbReference type="InterPro" id="IPR002701">
    <property type="entry name" value="CM_II_prokaryot"/>
</dbReference>
<dbReference type="EC" id="5.4.99.5" evidence="1"/>
<dbReference type="InterPro" id="IPR052899">
    <property type="entry name" value="Class-I_DAHP_synthase"/>
</dbReference>
<dbReference type="GO" id="GO:0046417">
    <property type="term" value="P:chorismate metabolic process"/>
    <property type="evidence" value="ECO:0007669"/>
    <property type="project" value="InterPro"/>
</dbReference>
<dbReference type="Gene3D" id="1.20.59.10">
    <property type="entry name" value="Chorismate mutase"/>
    <property type="match status" value="1"/>
</dbReference>
<dbReference type="SUPFAM" id="SSF48600">
    <property type="entry name" value="Chorismate mutase II"/>
    <property type="match status" value="1"/>
</dbReference>
<dbReference type="InterPro" id="IPR036979">
    <property type="entry name" value="CM_dom_sf"/>
</dbReference>
<dbReference type="Pfam" id="PF01817">
    <property type="entry name" value="CM_2"/>
    <property type="match status" value="1"/>
</dbReference>
<evidence type="ECO:0000259" key="3">
    <source>
        <dbReference type="PROSITE" id="PS51168"/>
    </source>
</evidence>
<dbReference type="PROSITE" id="PS51168">
    <property type="entry name" value="CHORISMATE_MUT_2"/>
    <property type="match status" value="1"/>
</dbReference>
<sequence>MKLNINNNWIKKFNSPFFICGPCSVDKKKYFFNTIKKLYNYNIKIFRAGIWKPRTFPNLFEGIGEKGLKWIKYIKNKYKNIYFAVEVANKKHIKLCIKYNIDILWIGARTTSNPFLMEKISKILKNTKKIILIKNTMHNEINLLFGAIQRLNLNNINNIGIIHRGCYNYNNNIDYRNFIEWNIYEKIKKFNSKIPIILDPSHIAGKKKYIYKIIKKSLIFNYQGYMIESHIKPSKALTDNLQQIKPKLINKYINFILKNKLKYLKKNNKLKIQRLKIEEIDKKILLSIYNRNKISLKIKKIKNKNNIKIHQKERFKILLNKYKKLAKKFKLSVKYILKIFNIIHKISINIQNK</sequence>
<dbReference type="PANTHER" id="PTHR43018:SF1">
    <property type="entry name" value="PROTEIN AROA(G)"/>
    <property type="match status" value="1"/>
</dbReference>
<dbReference type="Pfam" id="PF00793">
    <property type="entry name" value="DAHP_synth_1"/>
    <property type="match status" value="1"/>
</dbReference>
<evidence type="ECO:0000256" key="2">
    <source>
        <dbReference type="ARBA" id="ARBA00022679"/>
    </source>
</evidence>
<dbReference type="SMART" id="SM00830">
    <property type="entry name" value="CM_2"/>
    <property type="match status" value="1"/>
</dbReference>
<protein>
    <recommendedName>
        <fullName evidence="1">chorismate mutase</fullName>
        <ecNumber evidence="1">5.4.99.5</ecNumber>
    </recommendedName>
</protein>
<name>A0AAU7QSE8_9FLAO</name>
<keyword evidence="2" id="KW-0808">Transferase</keyword>
<dbReference type="GO" id="GO:0016740">
    <property type="term" value="F:transferase activity"/>
    <property type="evidence" value="ECO:0007669"/>
    <property type="project" value="UniProtKB-KW"/>
</dbReference>
<keyword evidence="4" id="KW-0413">Isomerase</keyword>
<organism evidence="4">
    <name type="scientific">Candidatus Shikimatogenerans sp. Tcar</name>
    <dbReference type="NCBI Taxonomy" id="3158565"/>
    <lineage>
        <taxon>Bacteria</taxon>
        <taxon>Pseudomonadati</taxon>
        <taxon>Bacteroidota</taxon>
        <taxon>Flavobacteriia</taxon>
        <taxon>Flavobacteriales</taxon>
        <taxon>Candidatus Shikimatogenerans</taxon>
    </lineage>
</organism>
<dbReference type="InterPro" id="IPR006218">
    <property type="entry name" value="DAHP1/KDSA"/>
</dbReference>
<dbReference type="EMBL" id="CP157896">
    <property type="protein sequence ID" value="XBT18722.1"/>
    <property type="molecule type" value="Genomic_DNA"/>
</dbReference>
<accession>A0AAU7QSE8</accession>
<reference evidence="4" key="1">
    <citation type="submission" date="2024-06" db="EMBL/GenBank/DDBJ databases">
        <title>Diversity, functionality, and evolutionary history of bacterial symbionts in false click beetles (Coleoptera, Throscidae).</title>
        <authorList>
            <person name="Wierz J.C."/>
            <person name="Malm H."/>
            <person name="Kaltenpoth M."/>
            <person name="Engl T."/>
        </authorList>
    </citation>
    <scope>NUCLEOTIDE SEQUENCE</scope>
    <source>
        <strain evidence="4">Tcar</strain>
    </source>
</reference>
<evidence type="ECO:0000256" key="1">
    <source>
        <dbReference type="ARBA" id="ARBA00012404"/>
    </source>
</evidence>
<dbReference type="InterPro" id="IPR013785">
    <property type="entry name" value="Aldolase_TIM"/>
</dbReference>
<proteinExistence type="predicted"/>
<evidence type="ECO:0000313" key="4">
    <source>
        <dbReference type="EMBL" id="XBT18722.1"/>
    </source>
</evidence>
<dbReference type="AlphaFoldDB" id="A0AAU7QSE8"/>
<dbReference type="Gene3D" id="3.20.20.70">
    <property type="entry name" value="Aldolase class I"/>
    <property type="match status" value="1"/>
</dbReference>
<dbReference type="InterPro" id="IPR036263">
    <property type="entry name" value="Chorismate_II_sf"/>
</dbReference>
<dbReference type="GO" id="GO:0004106">
    <property type="term" value="F:chorismate mutase activity"/>
    <property type="evidence" value="ECO:0007669"/>
    <property type="project" value="UniProtKB-EC"/>
</dbReference>
<dbReference type="PANTHER" id="PTHR43018">
    <property type="entry name" value="PHOSPHO-2-DEHYDRO-3-DEOXYHEPTONATE ALDOLASE"/>
    <property type="match status" value="1"/>
</dbReference>